<dbReference type="EMBL" id="JACEIK010001364">
    <property type="protein sequence ID" value="MCD7468694.1"/>
    <property type="molecule type" value="Genomic_DNA"/>
</dbReference>
<gene>
    <name evidence="1" type="ORF">HAX54_007105</name>
</gene>
<evidence type="ECO:0000313" key="2">
    <source>
        <dbReference type="Proteomes" id="UP000823775"/>
    </source>
</evidence>
<name>A0ABS8TCL7_DATST</name>
<keyword evidence="2" id="KW-1185">Reference proteome</keyword>
<dbReference type="Proteomes" id="UP000823775">
    <property type="component" value="Unassembled WGS sequence"/>
</dbReference>
<organism evidence="1 2">
    <name type="scientific">Datura stramonium</name>
    <name type="common">Jimsonweed</name>
    <name type="synonym">Common thornapple</name>
    <dbReference type="NCBI Taxonomy" id="4076"/>
    <lineage>
        <taxon>Eukaryota</taxon>
        <taxon>Viridiplantae</taxon>
        <taxon>Streptophyta</taxon>
        <taxon>Embryophyta</taxon>
        <taxon>Tracheophyta</taxon>
        <taxon>Spermatophyta</taxon>
        <taxon>Magnoliopsida</taxon>
        <taxon>eudicotyledons</taxon>
        <taxon>Gunneridae</taxon>
        <taxon>Pentapetalae</taxon>
        <taxon>asterids</taxon>
        <taxon>lamiids</taxon>
        <taxon>Solanales</taxon>
        <taxon>Solanaceae</taxon>
        <taxon>Solanoideae</taxon>
        <taxon>Datureae</taxon>
        <taxon>Datura</taxon>
    </lineage>
</organism>
<protein>
    <submittedName>
        <fullName evidence="1">Uncharacterized protein</fullName>
    </submittedName>
</protein>
<comment type="caution">
    <text evidence="1">The sequence shown here is derived from an EMBL/GenBank/DDBJ whole genome shotgun (WGS) entry which is preliminary data.</text>
</comment>
<evidence type="ECO:0000313" key="1">
    <source>
        <dbReference type="EMBL" id="MCD7468694.1"/>
    </source>
</evidence>
<proteinExistence type="predicted"/>
<reference evidence="1 2" key="1">
    <citation type="journal article" date="2021" name="BMC Genomics">
        <title>Datura genome reveals duplications of psychoactive alkaloid biosynthetic genes and high mutation rate following tissue culture.</title>
        <authorList>
            <person name="Rajewski A."/>
            <person name="Carter-House D."/>
            <person name="Stajich J."/>
            <person name="Litt A."/>
        </authorList>
    </citation>
    <scope>NUCLEOTIDE SEQUENCE [LARGE SCALE GENOMIC DNA]</scope>
    <source>
        <strain evidence="1">AR-01</strain>
    </source>
</reference>
<accession>A0ABS8TCL7</accession>
<feature type="non-terminal residue" evidence="1">
    <location>
        <position position="78"/>
    </location>
</feature>
<sequence>MSRRRYGALSSVTQSLIIQKSQLPVKVRDRSVSRRETSVFSSLTWSNGSQFFSTSSAPSRQLRVTELFLLDELRSMGI</sequence>